<gene>
    <name evidence="1" type="ORF">CBEIBR21_08885</name>
</gene>
<comment type="caution">
    <text evidence="1">The sequence shown here is derived from an EMBL/GenBank/DDBJ whole genome shotgun (WGS) entry which is preliminary data.</text>
</comment>
<dbReference type="EMBL" id="MWMH01000003">
    <property type="protein sequence ID" value="OOP73144.1"/>
    <property type="molecule type" value="Genomic_DNA"/>
</dbReference>
<protein>
    <submittedName>
        <fullName evidence="1">Uncharacterized protein</fullName>
    </submittedName>
</protein>
<reference evidence="1 2" key="1">
    <citation type="submission" date="2017-02" db="EMBL/GenBank/DDBJ databases">
        <title>Genome sequence of Clostridium beijerinckii Br21.</title>
        <authorList>
            <person name="Fonseca B.C."/>
            <person name="Guazzaroni M.E."/>
            <person name="Riano-Pachon D.M."/>
            <person name="Reginatto V."/>
        </authorList>
    </citation>
    <scope>NUCLEOTIDE SEQUENCE [LARGE SCALE GENOMIC DNA]</scope>
    <source>
        <strain evidence="1 2">Br21</strain>
    </source>
</reference>
<name>A0A1S9N6G8_CLOBE</name>
<proteinExistence type="predicted"/>
<dbReference type="AlphaFoldDB" id="A0A1S9N6G8"/>
<accession>A0A1S9N6G8</accession>
<evidence type="ECO:0000313" key="2">
    <source>
        <dbReference type="Proteomes" id="UP000190959"/>
    </source>
</evidence>
<dbReference type="RefSeq" id="WP_078115296.1">
    <property type="nucleotide sequence ID" value="NZ_MWMH01000003.1"/>
</dbReference>
<organism evidence="1 2">
    <name type="scientific">Clostridium beijerinckii</name>
    <name type="common">Clostridium MP</name>
    <dbReference type="NCBI Taxonomy" id="1520"/>
    <lineage>
        <taxon>Bacteria</taxon>
        <taxon>Bacillati</taxon>
        <taxon>Bacillota</taxon>
        <taxon>Clostridia</taxon>
        <taxon>Eubacteriales</taxon>
        <taxon>Clostridiaceae</taxon>
        <taxon>Clostridium</taxon>
    </lineage>
</organism>
<evidence type="ECO:0000313" key="1">
    <source>
        <dbReference type="EMBL" id="OOP73144.1"/>
    </source>
</evidence>
<sequence>MLDKSLESTIEGIGKRHISIVPTCLIGTGADFGNLYPYARAICFTLLVKVFYQELYDDLLRSRDDLIDSVSKICSSFHLKYTSEECEKIVDSLLWSGSKKYTFAFEEQYFNDKSDKWETYQFQYFEIDRDISELELGVQIYKLSLDSQEIVLKSHELIEEMDISIQQFVAEMLIKKGNLKSALRMMDALDFRVRKLINNEKAHKEDLIRNPKKAIINNKSIWGKQLYEVKEQFKDELSRYSQMERILNKLDVLDDQRTIFLQLSHRIYKTRNLHDNLAKLVIENIGLELQILNNEFKLMWMSSSSSFRTTVWEDLILPDGLDDPDDIFMLIELILSPKKPFILPLEWGVSEQTLINVQDIFDNSIDNNKRHEINPITLDWESIINLWEPIFIELLKSRFVSIELIQNESETEYTKWLQNKEALDFWLSFCSTEDPLIITTNTLNETIDDRITLIRKLIEKNDLFKELFNKQIYTKQTPIGELLLRDKLKISKYTLLLKEVN</sequence>
<dbReference type="Proteomes" id="UP000190959">
    <property type="component" value="Unassembled WGS sequence"/>
</dbReference>